<dbReference type="InterPro" id="IPR001296">
    <property type="entry name" value="Glyco_trans_1"/>
</dbReference>
<dbReference type="Gene3D" id="3.40.50.2000">
    <property type="entry name" value="Glycogen Phosphorylase B"/>
    <property type="match status" value="2"/>
</dbReference>
<dbReference type="EMBL" id="SVNY01000001">
    <property type="protein sequence ID" value="MBE6832313.1"/>
    <property type="molecule type" value="Genomic_DNA"/>
</dbReference>
<evidence type="ECO:0000259" key="2">
    <source>
        <dbReference type="Pfam" id="PF13439"/>
    </source>
</evidence>
<reference evidence="3" key="1">
    <citation type="submission" date="2019-04" db="EMBL/GenBank/DDBJ databases">
        <title>Evolution of Biomass-Degrading Anaerobic Consortia Revealed by Metagenomics.</title>
        <authorList>
            <person name="Peng X."/>
        </authorList>
    </citation>
    <scope>NUCLEOTIDE SEQUENCE</scope>
    <source>
        <strain evidence="3">SIG551</strain>
    </source>
</reference>
<dbReference type="SUPFAM" id="SSF53756">
    <property type="entry name" value="UDP-Glycosyltransferase/glycogen phosphorylase"/>
    <property type="match status" value="1"/>
</dbReference>
<feature type="domain" description="Glycosyl transferase family 1" evidence="1">
    <location>
        <begin position="265"/>
        <end position="421"/>
    </location>
</feature>
<dbReference type="InterPro" id="IPR050194">
    <property type="entry name" value="Glycosyltransferase_grp1"/>
</dbReference>
<evidence type="ECO:0000313" key="4">
    <source>
        <dbReference type="Proteomes" id="UP000754750"/>
    </source>
</evidence>
<comment type="caution">
    <text evidence="3">The sequence shown here is derived from an EMBL/GenBank/DDBJ whole genome shotgun (WGS) entry which is preliminary data.</text>
</comment>
<dbReference type="PANTHER" id="PTHR45947">
    <property type="entry name" value="SULFOQUINOVOSYL TRANSFERASE SQD2"/>
    <property type="match status" value="1"/>
</dbReference>
<proteinExistence type="predicted"/>
<sequence length="464" mass="51215">MQIIGFFKKRNALFLQNDTAAWLRSDPSVQKALAPAASSCVKNQSFDDLRIGQSRRICRAARLTGTGGIMKIAIFTETYLPQTSAVETQVLLLAQSLIRLGHEVLVVSTDVESEECYLEQHTLFGPAKPSDTIYGQTGQRTKLNRLKEFIDDFDPDVIHLFTFCSVGGLGLKYALSHDLPLITTVQSTHDISEGFYGRGLRRLLGKRLCQSTYRKALAFSDLVTSPSQKILRNIRPLCKHRQLTVSPLCIDTEQLREKAPEGEKTEEIRRRLGIAGKTGVLFVGTLGKDNGVDALLDRWAALSKSQNKLHLAVVGTGPQFDELKNKANLLGISSRVTFAGEVPREKIPLCYQVCSAFFSASESDAMKAAPLEAIVSGLPVILPKNSACAELLVDGVNGFAYDSETDIEKILRNFASLSPEKEAAMKKLVARTMGDLTLEEQAKSFLSFYALTQKHHYKTAEKLE</sequence>
<feature type="domain" description="Glycosyltransferase subfamily 4-like N-terminal" evidence="2">
    <location>
        <begin position="86"/>
        <end position="254"/>
    </location>
</feature>
<dbReference type="AlphaFoldDB" id="A0A928KPD8"/>
<dbReference type="Proteomes" id="UP000754750">
    <property type="component" value="Unassembled WGS sequence"/>
</dbReference>
<evidence type="ECO:0000313" key="3">
    <source>
        <dbReference type="EMBL" id="MBE6832313.1"/>
    </source>
</evidence>
<organism evidence="3 4">
    <name type="scientific">Faecalispora sporosphaeroides</name>
    <dbReference type="NCBI Taxonomy" id="1549"/>
    <lineage>
        <taxon>Bacteria</taxon>
        <taxon>Bacillati</taxon>
        <taxon>Bacillota</taxon>
        <taxon>Clostridia</taxon>
        <taxon>Eubacteriales</taxon>
        <taxon>Oscillospiraceae</taxon>
        <taxon>Faecalispora</taxon>
    </lineage>
</organism>
<dbReference type="InterPro" id="IPR028098">
    <property type="entry name" value="Glyco_trans_4-like_N"/>
</dbReference>
<protein>
    <submittedName>
        <fullName evidence="3">Glycosyltransferase family 4 protein</fullName>
    </submittedName>
</protein>
<dbReference type="Pfam" id="PF00534">
    <property type="entry name" value="Glycos_transf_1"/>
    <property type="match status" value="1"/>
</dbReference>
<evidence type="ECO:0000259" key="1">
    <source>
        <dbReference type="Pfam" id="PF00534"/>
    </source>
</evidence>
<dbReference type="PANTHER" id="PTHR45947:SF3">
    <property type="entry name" value="SULFOQUINOVOSYL TRANSFERASE SQD2"/>
    <property type="match status" value="1"/>
</dbReference>
<dbReference type="Pfam" id="PF13439">
    <property type="entry name" value="Glyco_transf_4"/>
    <property type="match status" value="1"/>
</dbReference>
<name>A0A928KPD8_9FIRM</name>
<dbReference type="GO" id="GO:0016758">
    <property type="term" value="F:hexosyltransferase activity"/>
    <property type="evidence" value="ECO:0007669"/>
    <property type="project" value="TreeGrafter"/>
</dbReference>
<gene>
    <name evidence="3" type="ORF">E7512_01800</name>
</gene>
<accession>A0A928KPD8</accession>